<sequence>MRTAALRRGASPTRVPEAPRTNPGTCSPRSSEQLHEPVETMITHPLALGVADAHLAAVDTAVPDFVEALYLVGSAAMGDFRPSLSDVDFVAVTQARPGNGELVALAEAHARLALERPTPALDGIYLTWDDLRDGPVGIPDGPCVQRGRFFASGCHDRHPLTWSVLGTSAVTVRGPLCAGTGLWRGAAHLERWALAGVDECRGRWLGTDTADEATLLAADGVERAVLGMCRLHYILATRVVPSKSDAGLYGLITFPPEWHRVIDEALRIRREPAAACLYETPGERRRDALAFVRAVADDARASGTDGGGPPPG</sequence>
<feature type="region of interest" description="Disordered" evidence="5">
    <location>
        <begin position="1"/>
        <end position="34"/>
    </location>
</feature>
<evidence type="ECO:0000313" key="8">
    <source>
        <dbReference type="Proteomes" id="UP000410984"/>
    </source>
</evidence>
<evidence type="ECO:0000256" key="2">
    <source>
        <dbReference type="ARBA" id="ARBA00035126"/>
    </source>
</evidence>
<dbReference type="EMBL" id="CABFPH010000150">
    <property type="protein sequence ID" value="VUD74718.1"/>
    <property type="molecule type" value="Genomic_DNA"/>
</dbReference>
<evidence type="ECO:0000256" key="4">
    <source>
        <dbReference type="ARBA" id="ARBA00048566"/>
    </source>
</evidence>
<proteinExistence type="predicted"/>
<dbReference type="SUPFAM" id="SSF81301">
    <property type="entry name" value="Nucleotidyltransferase"/>
    <property type="match status" value="1"/>
</dbReference>
<dbReference type="InterPro" id="IPR025184">
    <property type="entry name" value="AadA_C"/>
</dbReference>
<evidence type="ECO:0000259" key="6">
    <source>
        <dbReference type="Pfam" id="PF13427"/>
    </source>
</evidence>
<evidence type="ECO:0000256" key="5">
    <source>
        <dbReference type="SAM" id="MobiDB-lite"/>
    </source>
</evidence>
<feature type="domain" description="Adenylyltransferase AadA C-terminal" evidence="6">
    <location>
        <begin position="224"/>
        <end position="275"/>
    </location>
</feature>
<protein>
    <recommendedName>
        <fullName evidence="3">Aminoglycoside (3'') (9) adenylyltransferase</fullName>
        <ecNumber evidence="2">2.7.7.47</ecNumber>
    </recommendedName>
</protein>
<name>A0A509EKP4_9HYPH</name>
<evidence type="ECO:0000256" key="3">
    <source>
        <dbReference type="ARBA" id="ARBA00035252"/>
    </source>
</evidence>
<feature type="compositionally biased region" description="Polar residues" evidence="5">
    <location>
        <begin position="22"/>
        <end position="31"/>
    </location>
</feature>
<dbReference type="AlphaFoldDB" id="A0A509EKP4"/>
<dbReference type="Proteomes" id="UP000410984">
    <property type="component" value="Unassembled WGS sequence"/>
</dbReference>
<keyword evidence="8" id="KW-1185">Reference proteome</keyword>
<comment type="catalytic activity">
    <reaction evidence="4">
        <text>streptomycin + ATP = 3''-O-adenylylstreptomycin + diphosphate</text>
        <dbReference type="Rhea" id="RHEA:20245"/>
        <dbReference type="ChEBI" id="CHEBI:30616"/>
        <dbReference type="ChEBI" id="CHEBI:33019"/>
        <dbReference type="ChEBI" id="CHEBI:58007"/>
        <dbReference type="ChEBI" id="CHEBI:58605"/>
        <dbReference type="EC" id="2.7.7.47"/>
    </reaction>
</comment>
<organism evidence="7 8">
    <name type="scientific">Methylobacterium symbioticum</name>
    <dbReference type="NCBI Taxonomy" id="2584084"/>
    <lineage>
        <taxon>Bacteria</taxon>
        <taxon>Pseudomonadati</taxon>
        <taxon>Pseudomonadota</taxon>
        <taxon>Alphaproteobacteria</taxon>
        <taxon>Hyphomicrobiales</taxon>
        <taxon>Methylobacteriaceae</taxon>
        <taxon>Methylobacterium</taxon>
    </lineage>
</organism>
<accession>A0A509EKP4</accession>
<reference evidence="7 8" key="1">
    <citation type="submission" date="2019-06" db="EMBL/GenBank/DDBJ databases">
        <authorList>
            <person name="Rodrigo-Torres L."/>
            <person name="Arahal R. D."/>
            <person name="Lucena T."/>
        </authorList>
    </citation>
    <scope>NUCLEOTIDE SEQUENCE [LARGE SCALE GENOMIC DNA]</scope>
    <source>
        <strain evidence="7 8">SB0023/3</strain>
    </source>
</reference>
<dbReference type="InterPro" id="IPR043519">
    <property type="entry name" value="NT_sf"/>
</dbReference>
<dbReference type="CDD" id="cd05403">
    <property type="entry name" value="NT_KNTase_like"/>
    <property type="match status" value="1"/>
</dbReference>
<keyword evidence="1" id="KW-0808">Transferase</keyword>
<evidence type="ECO:0000313" key="7">
    <source>
        <dbReference type="EMBL" id="VUD74718.1"/>
    </source>
</evidence>
<dbReference type="EC" id="2.7.7.47" evidence="2"/>
<evidence type="ECO:0000256" key="1">
    <source>
        <dbReference type="ARBA" id="ARBA00022679"/>
    </source>
</evidence>
<gene>
    <name evidence="7" type="ORF">MET9862_05351</name>
</gene>
<dbReference type="Pfam" id="PF13427">
    <property type="entry name" value="AadA_C"/>
    <property type="match status" value="1"/>
</dbReference>
<dbReference type="GO" id="GO:0009012">
    <property type="term" value="F:aminoglycoside 3''-adenylyltransferase activity"/>
    <property type="evidence" value="ECO:0007669"/>
    <property type="project" value="UniProtKB-EC"/>
</dbReference>
<dbReference type="OrthoDB" id="4066793at2"/>